<feature type="domain" description="HTH lysR-type" evidence="5">
    <location>
        <begin position="1"/>
        <end position="59"/>
    </location>
</feature>
<evidence type="ECO:0000313" key="7">
    <source>
        <dbReference type="Proteomes" id="UP000049855"/>
    </source>
</evidence>
<keyword evidence="2" id="KW-0805">Transcription regulation</keyword>
<dbReference type="PANTHER" id="PTHR30126:SF64">
    <property type="entry name" value="HTH-TYPE TRANSCRIPTIONAL REGULATOR CITR"/>
    <property type="match status" value="1"/>
</dbReference>
<reference evidence="7" key="1">
    <citation type="submission" date="2015-03" db="EMBL/GenBank/DDBJ databases">
        <authorList>
            <person name="Nijsse Bart"/>
        </authorList>
    </citation>
    <scope>NUCLEOTIDE SEQUENCE [LARGE SCALE GENOMIC DNA]</scope>
</reference>
<dbReference type="FunFam" id="1.10.10.10:FF:000001">
    <property type="entry name" value="LysR family transcriptional regulator"/>
    <property type="match status" value="1"/>
</dbReference>
<dbReference type="InterPro" id="IPR036388">
    <property type="entry name" value="WH-like_DNA-bd_sf"/>
</dbReference>
<evidence type="ECO:0000313" key="6">
    <source>
        <dbReference type="EMBL" id="CQR75134.1"/>
    </source>
</evidence>
<dbReference type="AlphaFoldDB" id="A0A0U1L8B4"/>
<dbReference type="InterPro" id="IPR005119">
    <property type="entry name" value="LysR_subst-bd"/>
</dbReference>
<sequence length="308" mass="33431">MSYIQSLTVFLYVAEEGSFSAAAKKLELTQPTVSFHIDNLEKDFGCPLFTRTSKGVSLTIYGKKLHETTRTINGLIAGTHQEIQAMAQGSAGRILLGGSTIPADYILPPLIAKFLKDHMGLTVSLVTGDSQAILEKFNAGEIPIAVVGSKPADNLISKPLWHDTLVLAAHPDYKTYTQDSPIQDWLISLPFVLRKKSSGTARAALDALAGLNIAPEQLSVIMEVGSNQAVKAAILNKIGVGFISAWAVETELKSGQLITLPLPGPAIKRQFYAVSRQPLFPFCLESFWQYLINQNTSPQISPDCTHHS</sequence>
<accession>A0A0U1L8B4</accession>
<evidence type="ECO:0000256" key="4">
    <source>
        <dbReference type="ARBA" id="ARBA00023163"/>
    </source>
</evidence>
<dbReference type="Gene3D" id="3.40.190.10">
    <property type="entry name" value="Periplasmic binding protein-like II"/>
    <property type="match status" value="2"/>
</dbReference>
<name>A0A0U1L8B4_9FIRM</name>
<evidence type="ECO:0000256" key="3">
    <source>
        <dbReference type="ARBA" id="ARBA00023125"/>
    </source>
</evidence>
<proteinExistence type="inferred from homology"/>
<organism evidence="6 7">
    <name type="scientific">Sporomusa ovata</name>
    <dbReference type="NCBI Taxonomy" id="2378"/>
    <lineage>
        <taxon>Bacteria</taxon>
        <taxon>Bacillati</taxon>
        <taxon>Bacillota</taxon>
        <taxon>Negativicutes</taxon>
        <taxon>Selenomonadales</taxon>
        <taxon>Sporomusaceae</taxon>
        <taxon>Sporomusa</taxon>
    </lineage>
</organism>
<evidence type="ECO:0000259" key="5">
    <source>
        <dbReference type="PROSITE" id="PS50931"/>
    </source>
</evidence>
<dbReference type="Pfam" id="PF00126">
    <property type="entry name" value="HTH_1"/>
    <property type="match status" value="1"/>
</dbReference>
<protein>
    <submittedName>
        <fullName evidence="6">Transcriptional regulator, LysR family</fullName>
    </submittedName>
</protein>
<dbReference type="GO" id="GO:0000976">
    <property type="term" value="F:transcription cis-regulatory region binding"/>
    <property type="evidence" value="ECO:0007669"/>
    <property type="project" value="TreeGrafter"/>
</dbReference>
<dbReference type="EMBL" id="CTRP01000016">
    <property type="protein sequence ID" value="CQR75134.1"/>
    <property type="molecule type" value="Genomic_DNA"/>
</dbReference>
<keyword evidence="3" id="KW-0238">DNA-binding</keyword>
<dbReference type="Proteomes" id="UP000049855">
    <property type="component" value="Unassembled WGS sequence"/>
</dbReference>
<dbReference type="PRINTS" id="PR00039">
    <property type="entry name" value="HTHLYSR"/>
</dbReference>
<comment type="similarity">
    <text evidence="1">Belongs to the LysR transcriptional regulatory family.</text>
</comment>
<dbReference type="RefSeq" id="WP_021171350.1">
    <property type="nucleotide sequence ID" value="NZ_CTRP01000016.1"/>
</dbReference>
<dbReference type="InterPro" id="IPR036390">
    <property type="entry name" value="WH_DNA-bd_sf"/>
</dbReference>
<dbReference type="SUPFAM" id="SSF53850">
    <property type="entry name" value="Periplasmic binding protein-like II"/>
    <property type="match status" value="1"/>
</dbReference>
<dbReference type="Pfam" id="PF03466">
    <property type="entry name" value="LysR_substrate"/>
    <property type="match status" value="1"/>
</dbReference>
<keyword evidence="7" id="KW-1185">Reference proteome</keyword>
<dbReference type="PANTHER" id="PTHR30126">
    <property type="entry name" value="HTH-TYPE TRANSCRIPTIONAL REGULATOR"/>
    <property type="match status" value="1"/>
</dbReference>
<evidence type="ECO:0000256" key="1">
    <source>
        <dbReference type="ARBA" id="ARBA00009437"/>
    </source>
</evidence>
<dbReference type="InterPro" id="IPR000847">
    <property type="entry name" value="LysR_HTH_N"/>
</dbReference>
<evidence type="ECO:0000256" key="2">
    <source>
        <dbReference type="ARBA" id="ARBA00023015"/>
    </source>
</evidence>
<gene>
    <name evidence="6" type="ORF">SpAn4DRAFT_4498</name>
</gene>
<dbReference type="SUPFAM" id="SSF46785">
    <property type="entry name" value="Winged helix' DNA-binding domain"/>
    <property type="match status" value="1"/>
</dbReference>
<keyword evidence="4" id="KW-0804">Transcription</keyword>
<dbReference type="PROSITE" id="PS50931">
    <property type="entry name" value="HTH_LYSR"/>
    <property type="match status" value="1"/>
</dbReference>
<dbReference type="GO" id="GO:0003700">
    <property type="term" value="F:DNA-binding transcription factor activity"/>
    <property type="evidence" value="ECO:0007669"/>
    <property type="project" value="InterPro"/>
</dbReference>
<dbReference type="Gene3D" id="1.10.10.10">
    <property type="entry name" value="Winged helix-like DNA-binding domain superfamily/Winged helix DNA-binding domain"/>
    <property type="match status" value="1"/>
</dbReference>